<gene>
    <name evidence="3" type="ORF">GCM10011425_40240</name>
</gene>
<evidence type="ECO:0000313" key="4">
    <source>
        <dbReference type="Proteomes" id="UP000662074"/>
    </source>
</evidence>
<dbReference type="PANTHER" id="PTHR22935">
    <property type="entry name" value="PENICILLIN-BINDING PROTEIN"/>
    <property type="match status" value="1"/>
</dbReference>
<evidence type="ECO:0000256" key="1">
    <source>
        <dbReference type="ARBA" id="ARBA00038473"/>
    </source>
</evidence>
<dbReference type="Proteomes" id="UP000662074">
    <property type="component" value="Unassembled WGS sequence"/>
</dbReference>
<keyword evidence="4" id="KW-1185">Reference proteome</keyword>
<dbReference type="InterPro" id="IPR001466">
    <property type="entry name" value="Beta-lactam-related"/>
</dbReference>
<proteinExistence type="inferred from homology"/>
<dbReference type="SUPFAM" id="SSF56601">
    <property type="entry name" value="beta-lactamase/transpeptidase-like"/>
    <property type="match status" value="1"/>
</dbReference>
<dbReference type="PANTHER" id="PTHR22935:SF95">
    <property type="entry name" value="BETA-LACTAMASE-LIKE 1-RELATED"/>
    <property type="match status" value="1"/>
</dbReference>
<dbReference type="Gene3D" id="3.40.710.10">
    <property type="entry name" value="DD-peptidase/beta-lactamase superfamily"/>
    <property type="match status" value="1"/>
</dbReference>
<dbReference type="AlphaFoldDB" id="A0A917JDZ5"/>
<accession>A0A917JDZ5</accession>
<comment type="similarity">
    <text evidence="1">Belongs to the beta-lactamase family.</text>
</comment>
<reference evidence="3" key="1">
    <citation type="journal article" date="2014" name="Int. J. Syst. Evol. Microbiol.">
        <title>Complete genome sequence of Corynebacterium casei LMG S-19264T (=DSM 44701T), isolated from a smear-ripened cheese.</title>
        <authorList>
            <consortium name="US DOE Joint Genome Institute (JGI-PGF)"/>
            <person name="Walter F."/>
            <person name="Albersmeier A."/>
            <person name="Kalinowski J."/>
            <person name="Ruckert C."/>
        </authorList>
    </citation>
    <scope>NUCLEOTIDE SEQUENCE</scope>
    <source>
        <strain evidence="3">CCM 8711</strain>
    </source>
</reference>
<comment type="caution">
    <text evidence="3">The sequence shown here is derived from an EMBL/GenBank/DDBJ whole genome shotgun (WGS) entry which is preliminary data.</text>
</comment>
<sequence length="331" mass="36376">MRSGNRVGISIGVLNNGKSFIYNYGSTTPGQQRLPTGNSVYELASITKTFSSALLAQAVIDKKAKLDDDIRLYLDEEYPNLEYKGTPIKLVNLANLTSGLPNWMPDNKDLFNNANPDSIPYILDALHKKYTRTDLYRDLHWVNLDIVPGSVTKHCNTAAQLLGYIMEKVYGAPLEMVLRKQLTGPLNMNNTTFLTEGNLPAALVKGYDGKGKLMPFIVWDDLKVAASLSSTVADMLKYVAYEMDEHKAEVNLSHQPTNGKPEMGAIALNWKINQTATNGLKISHTGGSLGFSTYMVFYPHAKMGIVLLTNEADPATQGELISLADKVLGSK</sequence>
<evidence type="ECO:0000313" key="3">
    <source>
        <dbReference type="EMBL" id="GGI52812.1"/>
    </source>
</evidence>
<protein>
    <recommendedName>
        <fullName evidence="2">Beta-lactamase-related domain-containing protein</fullName>
    </recommendedName>
</protein>
<evidence type="ECO:0000259" key="2">
    <source>
        <dbReference type="Pfam" id="PF00144"/>
    </source>
</evidence>
<dbReference type="EMBL" id="BMDO01000020">
    <property type="protein sequence ID" value="GGI52812.1"/>
    <property type="molecule type" value="Genomic_DNA"/>
</dbReference>
<dbReference type="InterPro" id="IPR012338">
    <property type="entry name" value="Beta-lactam/transpept-like"/>
</dbReference>
<dbReference type="InterPro" id="IPR051478">
    <property type="entry name" value="Beta-lactamase-like_AB/R"/>
</dbReference>
<reference evidence="3" key="2">
    <citation type="submission" date="2020-09" db="EMBL/GenBank/DDBJ databases">
        <authorList>
            <person name="Sun Q."/>
            <person name="Sedlacek I."/>
        </authorList>
    </citation>
    <scope>NUCLEOTIDE SEQUENCE</scope>
    <source>
        <strain evidence="3">CCM 8711</strain>
    </source>
</reference>
<name>A0A917JDZ5_9SPHI</name>
<organism evidence="3 4">
    <name type="scientific">Mucilaginibacter galii</name>
    <dbReference type="NCBI Taxonomy" id="2005073"/>
    <lineage>
        <taxon>Bacteria</taxon>
        <taxon>Pseudomonadati</taxon>
        <taxon>Bacteroidota</taxon>
        <taxon>Sphingobacteriia</taxon>
        <taxon>Sphingobacteriales</taxon>
        <taxon>Sphingobacteriaceae</taxon>
        <taxon>Mucilaginibacter</taxon>
    </lineage>
</organism>
<dbReference type="Pfam" id="PF00144">
    <property type="entry name" value="Beta-lactamase"/>
    <property type="match status" value="1"/>
</dbReference>
<feature type="domain" description="Beta-lactamase-related" evidence="2">
    <location>
        <begin position="2"/>
        <end position="317"/>
    </location>
</feature>